<gene>
    <name evidence="2" type="ORF">EDC24_1481</name>
</gene>
<dbReference type="InterPro" id="IPR050312">
    <property type="entry name" value="IolE/XylAMocC-like"/>
</dbReference>
<proteinExistence type="predicted"/>
<evidence type="ECO:0000259" key="1">
    <source>
        <dbReference type="Pfam" id="PF01261"/>
    </source>
</evidence>
<organism evidence="2 3">
    <name type="scientific">Aquisalibacillus elongatus</name>
    <dbReference type="NCBI Taxonomy" id="485577"/>
    <lineage>
        <taxon>Bacteria</taxon>
        <taxon>Bacillati</taxon>
        <taxon>Bacillota</taxon>
        <taxon>Bacilli</taxon>
        <taxon>Bacillales</taxon>
        <taxon>Bacillaceae</taxon>
        <taxon>Aquisalibacillus</taxon>
    </lineage>
</organism>
<keyword evidence="3" id="KW-1185">Reference proteome</keyword>
<comment type="caution">
    <text evidence="2">The sequence shown here is derived from an EMBL/GenBank/DDBJ whole genome shotgun (WGS) entry which is preliminary data.</text>
</comment>
<dbReference type="Pfam" id="PF01261">
    <property type="entry name" value="AP_endonuc_2"/>
    <property type="match status" value="1"/>
</dbReference>
<dbReference type="InterPro" id="IPR036237">
    <property type="entry name" value="Xyl_isomerase-like_sf"/>
</dbReference>
<dbReference type="RefSeq" id="WP_124221153.1">
    <property type="nucleotide sequence ID" value="NZ_RKRF01000008.1"/>
</dbReference>
<protein>
    <submittedName>
        <fullName evidence="2">Sugar phosphate isomerase/epimerase</fullName>
    </submittedName>
</protein>
<keyword evidence="2" id="KW-0413">Isomerase</keyword>
<reference evidence="2 3" key="1">
    <citation type="submission" date="2018-11" db="EMBL/GenBank/DDBJ databases">
        <title>Genomic Encyclopedia of Type Strains, Phase IV (KMG-IV): sequencing the most valuable type-strain genomes for metagenomic binning, comparative biology and taxonomic classification.</title>
        <authorList>
            <person name="Goeker M."/>
        </authorList>
    </citation>
    <scope>NUCLEOTIDE SEQUENCE [LARGE SCALE GENOMIC DNA]</scope>
    <source>
        <strain evidence="2 3">DSM 18090</strain>
    </source>
</reference>
<dbReference type="AlphaFoldDB" id="A0A3N5B9X8"/>
<dbReference type="GO" id="GO:0016853">
    <property type="term" value="F:isomerase activity"/>
    <property type="evidence" value="ECO:0007669"/>
    <property type="project" value="UniProtKB-KW"/>
</dbReference>
<dbReference type="PANTHER" id="PTHR12110">
    <property type="entry name" value="HYDROXYPYRUVATE ISOMERASE"/>
    <property type="match status" value="1"/>
</dbReference>
<dbReference type="Gene3D" id="3.20.20.150">
    <property type="entry name" value="Divalent-metal-dependent TIM barrel enzymes"/>
    <property type="match status" value="1"/>
</dbReference>
<dbReference type="Proteomes" id="UP000276443">
    <property type="component" value="Unassembled WGS sequence"/>
</dbReference>
<dbReference type="InterPro" id="IPR013022">
    <property type="entry name" value="Xyl_isomerase-like_TIM-brl"/>
</dbReference>
<dbReference type="PANTHER" id="PTHR12110:SF53">
    <property type="entry name" value="BLR5974 PROTEIN"/>
    <property type="match status" value="1"/>
</dbReference>
<evidence type="ECO:0000313" key="2">
    <source>
        <dbReference type="EMBL" id="RPF54284.1"/>
    </source>
</evidence>
<dbReference type="OrthoDB" id="256906at2"/>
<sequence>MKVSISMYSLNSTIQKEGWGIKEFLDFAKESNVDGVELLDIYWDNEDEEIDWAYDYVKKQNLVVSAYDITNDFVKDSERERQQEVQKVIDSVFTAKKLGTNVVRVFCGDLKEGYTYEDGKDWIIDGLKEAAKVAEKEQVYLAIENHGLLAGRSEQVQEIIKSVDSHYVRSTFDTGNFLLVHESPTEAFKRLKQDIVHVHFKDFRTKAEGEDIKGFKSLEGVELIGVVPGDGQVDLDEIVSGLKENQYDGWLSIEYEGKDDAKESNLEAVRRLRQLLQ</sequence>
<feature type="domain" description="Xylose isomerase-like TIM barrel" evidence="1">
    <location>
        <begin position="25"/>
        <end position="274"/>
    </location>
</feature>
<dbReference type="SUPFAM" id="SSF51658">
    <property type="entry name" value="Xylose isomerase-like"/>
    <property type="match status" value="1"/>
</dbReference>
<accession>A0A3N5B9X8</accession>
<evidence type="ECO:0000313" key="3">
    <source>
        <dbReference type="Proteomes" id="UP000276443"/>
    </source>
</evidence>
<name>A0A3N5B9X8_9BACI</name>
<dbReference type="EMBL" id="RKRF01000008">
    <property type="protein sequence ID" value="RPF54284.1"/>
    <property type="molecule type" value="Genomic_DNA"/>
</dbReference>